<comment type="caution">
    <text evidence="3">The sequence shown here is derived from an EMBL/GenBank/DDBJ whole genome shotgun (WGS) entry which is preliminary data.</text>
</comment>
<dbReference type="InterPro" id="IPR033464">
    <property type="entry name" value="CSN8_PSD8_EIF3K"/>
</dbReference>
<feature type="compositionally biased region" description="Acidic residues" evidence="1">
    <location>
        <begin position="283"/>
        <end position="309"/>
    </location>
</feature>
<keyword evidence="4" id="KW-1185">Reference proteome</keyword>
<feature type="region of interest" description="Disordered" evidence="1">
    <location>
        <begin position="240"/>
        <end position="326"/>
    </location>
</feature>
<reference evidence="3 4" key="1">
    <citation type="submission" date="2016-08" db="EMBL/GenBank/DDBJ databases">
        <title>A Parts List for Fungal Cellulosomes Revealed by Comparative Genomics.</title>
        <authorList>
            <consortium name="DOE Joint Genome Institute"/>
            <person name="Haitjema C.H."/>
            <person name="Gilmore S.P."/>
            <person name="Henske J.K."/>
            <person name="Solomon K.V."/>
            <person name="De Groot R."/>
            <person name="Kuo A."/>
            <person name="Mondo S.J."/>
            <person name="Salamov A.A."/>
            <person name="Labutti K."/>
            <person name="Zhao Z."/>
            <person name="Chiniquy J."/>
            <person name="Barry K."/>
            <person name="Brewer H.M."/>
            <person name="Purvine S.O."/>
            <person name="Wright A.T."/>
            <person name="Boxma B."/>
            <person name="Van Alen T."/>
            <person name="Hackstein J.H."/>
            <person name="Baker S.E."/>
            <person name="Grigoriev I.V."/>
            <person name="O'Malley M.A."/>
        </authorList>
    </citation>
    <scope>NUCLEOTIDE SEQUENCE [LARGE SCALE GENOMIC DNA]</scope>
    <source>
        <strain evidence="3 4">G1</strain>
    </source>
</reference>
<protein>
    <recommendedName>
        <fullName evidence="2">CSN8/PSMD8/EIF3K domain-containing protein</fullName>
    </recommendedName>
</protein>
<dbReference type="Pfam" id="PF10075">
    <property type="entry name" value="CSN8_PSD8_EIF3K"/>
    <property type="match status" value="1"/>
</dbReference>
<evidence type="ECO:0000256" key="1">
    <source>
        <dbReference type="SAM" id="MobiDB-lite"/>
    </source>
</evidence>
<dbReference type="STRING" id="1754190.A0A1Y2DRX9"/>
<dbReference type="EMBL" id="MCOG01000059">
    <property type="protein sequence ID" value="ORY61866.1"/>
    <property type="molecule type" value="Genomic_DNA"/>
</dbReference>
<dbReference type="OrthoDB" id="2151296at2759"/>
<dbReference type="AlphaFoldDB" id="A0A1Y2DRX9"/>
<organism evidence="3 4">
    <name type="scientific">Neocallimastix californiae</name>
    <dbReference type="NCBI Taxonomy" id="1754190"/>
    <lineage>
        <taxon>Eukaryota</taxon>
        <taxon>Fungi</taxon>
        <taxon>Fungi incertae sedis</taxon>
        <taxon>Chytridiomycota</taxon>
        <taxon>Chytridiomycota incertae sedis</taxon>
        <taxon>Neocallimastigomycetes</taxon>
        <taxon>Neocallimastigales</taxon>
        <taxon>Neocallimastigaceae</taxon>
        <taxon>Neocallimastix</taxon>
    </lineage>
</organism>
<evidence type="ECO:0000313" key="3">
    <source>
        <dbReference type="EMBL" id="ORY61866.1"/>
    </source>
</evidence>
<evidence type="ECO:0000313" key="4">
    <source>
        <dbReference type="Proteomes" id="UP000193920"/>
    </source>
</evidence>
<feature type="domain" description="CSN8/PSMD8/EIF3K" evidence="2">
    <location>
        <begin position="392"/>
        <end position="445"/>
    </location>
</feature>
<evidence type="ECO:0000259" key="2">
    <source>
        <dbReference type="Pfam" id="PF10075"/>
    </source>
</evidence>
<feature type="compositionally biased region" description="Basic and acidic residues" evidence="1">
    <location>
        <begin position="310"/>
        <end position="321"/>
    </location>
</feature>
<feature type="compositionally biased region" description="Polar residues" evidence="1">
    <location>
        <begin position="252"/>
        <end position="262"/>
    </location>
</feature>
<name>A0A1Y2DRX9_9FUNG</name>
<dbReference type="Proteomes" id="UP000193920">
    <property type="component" value="Unassembled WGS sequence"/>
</dbReference>
<accession>A0A1Y2DRX9</accession>
<proteinExistence type="predicted"/>
<sequence length="492" mass="57002">MEGILIGEEQIKDTFICTLIKLFGIEKYDVMEKFCEEIEMAFSILNNRNVKSDEYFEYLNSIKFDLMEDYRNSLENINNEKLNSNSKIDAMDMDDNQKGNISKLLEEINVIEPNNLKVFSNPVYNTNFYIIFILVLMINNQMDSARYLYRRLPSAILNNRTLVFSRVFLSYMLKKNVGSAISVLNKEIENEIKKECESTEKEEELIDEDIMDNVPKASKKIIHKSKKSEKMDINTLEKSFEIGGPSKGKMIESNTPEQSSDNIIEIPQKQVDTPEEQMRDVEYNDDDDDNDSDDIDDDSGDDDDDDDDSDKNNDIDKDVSKSNEINLKNQSLKQIINDTMTPIDTETPQSYDASIGNDVSTSSVTNSTTLDTKKSYYKIKRCSLFIKELLICLLDKTRKRQINLIAKAYDHILVKEVSKSLDYSVEKVIKYLTENYGWQLEPAQDIPGEMMFLPKHEVKEKKQEMSINHIDTLINHLIFLEESDKIQKVDRF</sequence>
<gene>
    <name evidence="3" type="ORF">LY90DRAFT_238343</name>
</gene>